<gene>
    <name evidence="1" type="ORF">POPTR_002G183300</name>
</gene>
<dbReference type="InParanoid" id="A0A2K2BKS0"/>
<dbReference type="AlphaFoldDB" id="A0A2K2BKS0"/>
<proteinExistence type="predicted"/>
<organism evidence="1 2">
    <name type="scientific">Populus trichocarpa</name>
    <name type="common">Western balsam poplar</name>
    <name type="synonym">Populus balsamifera subsp. trichocarpa</name>
    <dbReference type="NCBI Taxonomy" id="3694"/>
    <lineage>
        <taxon>Eukaryota</taxon>
        <taxon>Viridiplantae</taxon>
        <taxon>Streptophyta</taxon>
        <taxon>Embryophyta</taxon>
        <taxon>Tracheophyta</taxon>
        <taxon>Spermatophyta</taxon>
        <taxon>Magnoliopsida</taxon>
        <taxon>eudicotyledons</taxon>
        <taxon>Gunneridae</taxon>
        <taxon>Pentapetalae</taxon>
        <taxon>rosids</taxon>
        <taxon>fabids</taxon>
        <taxon>Malpighiales</taxon>
        <taxon>Salicaceae</taxon>
        <taxon>Saliceae</taxon>
        <taxon>Populus</taxon>
    </lineage>
</organism>
<sequence length="79" mass="9278">MASFQTLASLQLTRPALHIPKELRDSDALLRWQLIDRTDRERARDQDLFDVFSTGNSIRFPYLACRKDICFNLLVFFLS</sequence>
<keyword evidence="2" id="KW-1185">Reference proteome</keyword>
<name>A0A2K2BKS0_POPTR</name>
<accession>A0A2K2BKS0</accession>
<evidence type="ECO:0000313" key="2">
    <source>
        <dbReference type="Proteomes" id="UP000006729"/>
    </source>
</evidence>
<reference evidence="1 2" key="1">
    <citation type="journal article" date="2006" name="Science">
        <title>The genome of black cottonwood, Populus trichocarpa (Torr. &amp; Gray).</title>
        <authorList>
            <person name="Tuskan G.A."/>
            <person name="Difazio S."/>
            <person name="Jansson S."/>
            <person name="Bohlmann J."/>
            <person name="Grigoriev I."/>
            <person name="Hellsten U."/>
            <person name="Putnam N."/>
            <person name="Ralph S."/>
            <person name="Rombauts S."/>
            <person name="Salamov A."/>
            <person name="Schein J."/>
            <person name="Sterck L."/>
            <person name="Aerts A."/>
            <person name="Bhalerao R.R."/>
            <person name="Bhalerao R.P."/>
            <person name="Blaudez D."/>
            <person name="Boerjan W."/>
            <person name="Brun A."/>
            <person name="Brunner A."/>
            <person name="Busov V."/>
            <person name="Campbell M."/>
            <person name="Carlson J."/>
            <person name="Chalot M."/>
            <person name="Chapman J."/>
            <person name="Chen G.L."/>
            <person name="Cooper D."/>
            <person name="Coutinho P.M."/>
            <person name="Couturier J."/>
            <person name="Covert S."/>
            <person name="Cronk Q."/>
            <person name="Cunningham R."/>
            <person name="Davis J."/>
            <person name="Degroeve S."/>
            <person name="Dejardin A."/>
            <person name="Depamphilis C."/>
            <person name="Detter J."/>
            <person name="Dirks B."/>
            <person name="Dubchak I."/>
            <person name="Duplessis S."/>
            <person name="Ehlting J."/>
            <person name="Ellis B."/>
            <person name="Gendler K."/>
            <person name="Goodstein D."/>
            <person name="Gribskov M."/>
            <person name="Grimwood J."/>
            <person name="Groover A."/>
            <person name="Gunter L."/>
            <person name="Hamberger B."/>
            <person name="Heinze B."/>
            <person name="Helariutta Y."/>
            <person name="Henrissat B."/>
            <person name="Holligan D."/>
            <person name="Holt R."/>
            <person name="Huang W."/>
            <person name="Islam-Faridi N."/>
            <person name="Jones S."/>
            <person name="Jones-Rhoades M."/>
            <person name="Jorgensen R."/>
            <person name="Joshi C."/>
            <person name="Kangasjarvi J."/>
            <person name="Karlsson J."/>
            <person name="Kelleher C."/>
            <person name="Kirkpatrick R."/>
            <person name="Kirst M."/>
            <person name="Kohler A."/>
            <person name="Kalluri U."/>
            <person name="Larimer F."/>
            <person name="Leebens-Mack J."/>
            <person name="Leple J.C."/>
            <person name="Locascio P."/>
            <person name="Lou Y."/>
            <person name="Lucas S."/>
            <person name="Martin F."/>
            <person name="Montanini B."/>
            <person name="Napoli C."/>
            <person name="Nelson D.R."/>
            <person name="Nelson C."/>
            <person name="Nieminen K."/>
            <person name="Nilsson O."/>
            <person name="Pereda V."/>
            <person name="Peter G."/>
            <person name="Philippe R."/>
            <person name="Pilate G."/>
            <person name="Poliakov A."/>
            <person name="Razumovskaya J."/>
            <person name="Richardson P."/>
            <person name="Rinaldi C."/>
            <person name="Ritland K."/>
            <person name="Rouze P."/>
            <person name="Ryaboy D."/>
            <person name="Schmutz J."/>
            <person name="Schrader J."/>
            <person name="Segerman B."/>
            <person name="Shin H."/>
            <person name="Siddiqui A."/>
            <person name="Sterky F."/>
            <person name="Terry A."/>
            <person name="Tsai C.J."/>
            <person name="Uberbacher E."/>
            <person name="Unneberg P."/>
            <person name="Vahala J."/>
            <person name="Wall K."/>
            <person name="Wessler S."/>
            <person name="Yang G."/>
            <person name="Yin T."/>
            <person name="Douglas C."/>
            <person name="Marra M."/>
            <person name="Sandberg G."/>
            <person name="Van de Peer Y."/>
            <person name="Rokhsar D."/>
        </authorList>
    </citation>
    <scope>NUCLEOTIDE SEQUENCE [LARGE SCALE GENOMIC DNA]</scope>
    <source>
        <strain evidence="2">cv. Nisqually</strain>
    </source>
</reference>
<dbReference type="EMBL" id="CM009291">
    <property type="protein sequence ID" value="PNT50370.1"/>
    <property type="molecule type" value="Genomic_DNA"/>
</dbReference>
<evidence type="ECO:0000313" key="1">
    <source>
        <dbReference type="EMBL" id="PNT50370.1"/>
    </source>
</evidence>
<protein>
    <submittedName>
        <fullName evidence="1">Uncharacterized protein</fullName>
    </submittedName>
</protein>
<dbReference type="Proteomes" id="UP000006729">
    <property type="component" value="Chromosome 2"/>
</dbReference>